<reference evidence="2" key="1">
    <citation type="journal article" date="2019" name="Int. J. Syst. Evol. Microbiol.">
        <title>The Global Catalogue of Microorganisms (GCM) 10K type strain sequencing project: providing services to taxonomists for standard genome sequencing and annotation.</title>
        <authorList>
            <consortium name="The Broad Institute Genomics Platform"/>
            <consortium name="The Broad Institute Genome Sequencing Center for Infectious Disease"/>
            <person name="Wu L."/>
            <person name="Ma J."/>
        </authorList>
    </citation>
    <scope>NUCLEOTIDE SEQUENCE [LARGE SCALE GENOMIC DNA]</scope>
    <source>
        <strain evidence="2">JCM 16545</strain>
    </source>
</reference>
<keyword evidence="2" id="KW-1185">Reference proteome</keyword>
<dbReference type="RefSeq" id="WP_377092656.1">
    <property type="nucleotide sequence ID" value="NZ_JBHSJM010000001.1"/>
</dbReference>
<evidence type="ECO:0000313" key="2">
    <source>
        <dbReference type="Proteomes" id="UP001597297"/>
    </source>
</evidence>
<comment type="caution">
    <text evidence="1">The sequence shown here is derived from an EMBL/GenBank/DDBJ whole genome shotgun (WGS) entry which is preliminary data.</text>
</comment>
<dbReference type="Proteomes" id="UP001597297">
    <property type="component" value="Unassembled WGS sequence"/>
</dbReference>
<sequence>MNAAKARQTTQKSRTFEKLKQPLEELFQIIQDAAEHGSSHTSIPRSDAFLNLSNELIHDLLKHLKTLGYHTRYERLPDPNTTPTGELDHTLNIHTIIISWH</sequence>
<accession>A0ABW5DZI0</accession>
<name>A0ABW5DZI0_9BACT</name>
<protein>
    <submittedName>
        <fullName evidence="1">Uncharacterized protein</fullName>
    </submittedName>
</protein>
<dbReference type="EMBL" id="JBHUJC010000010">
    <property type="protein sequence ID" value="MFD2275437.1"/>
    <property type="molecule type" value="Genomic_DNA"/>
</dbReference>
<evidence type="ECO:0000313" key="1">
    <source>
        <dbReference type="EMBL" id="MFD2275437.1"/>
    </source>
</evidence>
<organism evidence="1 2">
    <name type="scientific">Rubritalea spongiae</name>
    <dbReference type="NCBI Taxonomy" id="430797"/>
    <lineage>
        <taxon>Bacteria</taxon>
        <taxon>Pseudomonadati</taxon>
        <taxon>Verrucomicrobiota</taxon>
        <taxon>Verrucomicrobiia</taxon>
        <taxon>Verrucomicrobiales</taxon>
        <taxon>Rubritaleaceae</taxon>
        <taxon>Rubritalea</taxon>
    </lineage>
</organism>
<gene>
    <name evidence="1" type="ORF">ACFSQZ_03055</name>
</gene>
<proteinExistence type="predicted"/>